<evidence type="ECO:0000313" key="14">
    <source>
        <dbReference type="Proteomes" id="UP000290876"/>
    </source>
</evidence>
<evidence type="ECO:0000256" key="7">
    <source>
        <dbReference type="ARBA" id="ARBA00022840"/>
    </source>
</evidence>
<dbReference type="NCBIfam" id="NF003296">
    <property type="entry name" value="PRK04296.1-1"/>
    <property type="match status" value="1"/>
</dbReference>
<dbReference type="RefSeq" id="WP_129623026.1">
    <property type="nucleotide sequence ID" value="NZ_LR215043.1"/>
</dbReference>
<evidence type="ECO:0000256" key="2">
    <source>
        <dbReference type="ARBA" id="ARBA00012118"/>
    </source>
</evidence>
<dbReference type="InterPro" id="IPR001267">
    <property type="entry name" value="Thymidine_kinase"/>
</dbReference>
<comment type="subcellular location">
    <subcellularLocation>
        <location evidence="8">Cytoplasm</location>
    </subcellularLocation>
</comment>
<dbReference type="PANTHER" id="PTHR11441">
    <property type="entry name" value="THYMIDINE KINASE"/>
    <property type="match status" value="1"/>
</dbReference>
<keyword evidence="6 8" id="KW-0418">Kinase</keyword>
<feature type="binding site" evidence="8">
    <location>
        <position position="149"/>
    </location>
    <ligand>
        <name>Zn(2+)</name>
        <dbReference type="ChEBI" id="CHEBI:29105"/>
    </ligand>
</feature>
<feature type="binding site" evidence="8">
    <location>
        <position position="177"/>
    </location>
    <ligand>
        <name>Zn(2+)</name>
        <dbReference type="ChEBI" id="CHEBI:29105"/>
    </ligand>
</feature>
<keyword evidence="5 8" id="KW-0547">Nucleotide-binding</keyword>
<dbReference type="GO" id="GO:0071897">
    <property type="term" value="P:DNA biosynthetic process"/>
    <property type="evidence" value="ECO:0007669"/>
    <property type="project" value="UniProtKB-KW"/>
</dbReference>
<accession>A0A449BAF5</accession>
<dbReference type="Gene3D" id="3.40.50.300">
    <property type="entry name" value="P-loop containing nucleotide triphosphate hydrolases"/>
    <property type="match status" value="1"/>
</dbReference>
<keyword evidence="3 8" id="KW-0237">DNA synthesis</keyword>
<dbReference type="GO" id="GO:0004797">
    <property type="term" value="F:thymidine kinase activity"/>
    <property type="evidence" value="ECO:0007669"/>
    <property type="project" value="UniProtKB-UniRule"/>
</dbReference>
<keyword evidence="14" id="KW-1185">Reference proteome</keyword>
<feature type="binding site" evidence="8">
    <location>
        <position position="180"/>
    </location>
    <ligand>
        <name>Zn(2+)</name>
        <dbReference type="ChEBI" id="CHEBI:29105"/>
    </ligand>
</feature>
<comment type="similarity">
    <text evidence="1 8 12">Belongs to the thymidine kinase family.</text>
</comment>
<comment type="catalytic activity">
    <reaction evidence="8 11">
        <text>thymidine + ATP = dTMP + ADP + H(+)</text>
        <dbReference type="Rhea" id="RHEA:19129"/>
        <dbReference type="ChEBI" id="CHEBI:15378"/>
        <dbReference type="ChEBI" id="CHEBI:17748"/>
        <dbReference type="ChEBI" id="CHEBI:30616"/>
        <dbReference type="ChEBI" id="CHEBI:63528"/>
        <dbReference type="ChEBI" id="CHEBI:456216"/>
        <dbReference type="EC" id="2.7.1.21"/>
    </reaction>
</comment>
<keyword evidence="8" id="KW-0479">Metal-binding</keyword>
<evidence type="ECO:0000256" key="10">
    <source>
        <dbReference type="PIRSR" id="PIRSR035805-2"/>
    </source>
</evidence>
<organism evidence="13 14">
    <name type="scientific">Mycoplasmopsis columbinasalis</name>
    <dbReference type="NCBI Taxonomy" id="114880"/>
    <lineage>
        <taxon>Bacteria</taxon>
        <taxon>Bacillati</taxon>
        <taxon>Mycoplasmatota</taxon>
        <taxon>Mycoplasmoidales</taxon>
        <taxon>Metamycoplasmataceae</taxon>
        <taxon>Mycoplasmopsis</taxon>
    </lineage>
</organism>
<dbReference type="AlphaFoldDB" id="A0A449BAF5"/>
<evidence type="ECO:0000256" key="1">
    <source>
        <dbReference type="ARBA" id="ARBA00007587"/>
    </source>
</evidence>
<evidence type="ECO:0000256" key="5">
    <source>
        <dbReference type="ARBA" id="ARBA00022741"/>
    </source>
</evidence>
<evidence type="ECO:0000313" key="13">
    <source>
        <dbReference type="EMBL" id="VEU78183.1"/>
    </source>
</evidence>
<dbReference type="EC" id="2.7.1.21" evidence="2 8"/>
<evidence type="ECO:0000256" key="3">
    <source>
        <dbReference type="ARBA" id="ARBA00022634"/>
    </source>
</evidence>
<dbReference type="Pfam" id="PF00265">
    <property type="entry name" value="TK"/>
    <property type="match status" value="1"/>
</dbReference>
<evidence type="ECO:0000256" key="4">
    <source>
        <dbReference type="ARBA" id="ARBA00022679"/>
    </source>
</evidence>
<feature type="binding site" evidence="10">
    <location>
        <position position="173"/>
    </location>
    <ligand>
        <name>substrate</name>
    </ligand>
</feature>
<proteinExistence type="inferred from homology"/>
<dbReference type="Proteomes" id="UP000290876">
    <property type="component" value="Chromosome"/>
</dbReference>
<keyword evidence="7 8" id="KW-0067">ATP-binding</keyword>
<protein>
    <recommendedName>
        <fullName evidence="2 8">Thymidine kinase</fullName>
        <ecNumber evidence="2 8">2.7.1.21</ecNumber>
    </recommendedName>
</protein>
<reference evidence="13 14" key="1">
    <citation type="submission" date="2019-01" db="EMBL/GenBank/DDBJ databases">
        <authorList>
            <consortium name="Pathogen Informatics"/>
        </authorList>
    </citation>
    <scope>NUCLEOTIDE SEQUENCE [LARGE SCALE GENOMIC DNA]</scope>
    <source>
        <strain evidence="13 14">NCTC10184</strain>
    </source>
</reference>
<dbReference type="InterPro" id="IPR027417">
    <property type="entry name" value="P-loop_NTPase"/>
</dbReference>
<evidence type="ECO:0000256" key="6">
    <source>
        <dbReference type="ARBA" id="ARBA00022777"/>
    </source>
</evidence>
<dbReference type="GO" id="GO:0046104">
    <property type="term" value="P:thymidine metabolic process"/>
    <property type="evidence" value="ECO:0007669"/>
    <property type="project" value="TreeGrafter"/>
</dbReference>
<comment type="subunit">
    <text evidence="8">Homotetramer.</text>
</comment>
<dbReference type="GO" id="GO:0005829">
    <property type="term" value="C:cytosol"/>
    <property type="evidence" value="ECO:0007669"/>
    <property type="project" value="TreeGrafter"/>
</dbReference>
<feature type="binding site" evidence="8">
    <location>
        <position position="146"/>
    </location>
    <ligand>
        <name>Zn(2+)</name>
        <dbReference type="ChEBI" id="CHEBI:29105"/>
    </ligand>
</feature>
<dbReference type="SUPFAM" id="SSF52540">
    <property type="entry name" value="P-loop containing nucleoside triphosphate hydrolases"/>
    <property type="match status" value="1"/>
</dbReference>
<dbReference type="OrthoDB" id="9781579at2"/>
<keyword evidence="8" id="KW-0862">Zinc</keyword>
<name>A0A449BAF5_9BACT</name>
<keyword evidence="8" id="KW-0963">Cytoplasm</keyword>
<dbReference type="PIRSF" id="PIRSF035805">
    <property type="entry name" value="TK_cell"/>
    <property type="match status" value="1"/>
</dbReference>
<dbReference type="KEGG" id="mcob:NCTC10184_00412"/>
<evidence type="ECO:0000256" key="9">
    <source>
        <dbReference type="PIRSR" id="PIRSR035805-1"/>
    </source>
</evidence>
<dbReference type="HAMAP" id="MF_00124">
    <property type="entry name" value="Thymidine_kinase"/>
    <property type="match status" value="1"/>
</dbReference>
<dbReference type="PANTHER" id="PTHR11441:SF0">
    <property type="entry name" value="THYMIDINE KINASE, CYTOSOLIC"/>
    <property type="match status" value="1"/>
</dbReference>
<feature type="binding site" evidence="8">
    <location>
        <begin position="16"/>
        <end position="23"/>
    </location>
    <ligand>
        <name>ATP</name>
        <dbReference type="ChEBI" id="CHEBI:30616"/>
    </ligand>
</feature>
<evidence type="ECO:0000256" key="11">
    <source>
        <dbReference type="RuleBase" id="RU000544"/>
    </source>
</evidence>
<dbReference type="Gene3D" id="3.30.60.20">
    <property type="match status" value="1"/>
</dbReference>
<dbReference type="SUPFAM" id="SSF57716">
    <property type="entry name" value="Glucocorticoid receptor-like (DNA-binding domain)"/>
    <property type="match status" value="1"/>
</dbReference>
<evidence type="ECO:0000256" key="12">
    <source>
        <dbReference type="RuleBase" id="RU004165"/>
    </source>
</evidence>
<keyword evidence="4 8" id="KW-0808">Transferase</keyword>
<gene>
    <name evidence="8 13" type="primary">tdk</name>
    <name evidence="13" type="ORF">NCTC10184_00412</name>
</gene>
<evidence type="ECO:0000256" key="8">
    <source>
        <dbReference type="HAMAP-Rule" id="MF_00124"/>
    </source>
</evidence>
<dbReference type="GO" id="GO:0008270">
    <property type="term" value="F:zinc ion binding"/>
    <property type="evidence" value="ECO:0007669"/>
    <property type="project" value="UniProtKB-UniRule"/>
</dbReference>
<dbReference type="EMBL" id="LR215043">
    <property type="protein sequence ID" value="VEU78183.1"/>
    <property type="molecule type" value="Genomic_DNA"/>
</dbReference>
<feature type="active site" description="Proton acceptor" evidence="8 9">
    <location>
        <position position="90"/>
    </location>
</feature>
<sequence length="190" mass="21305">MYLKQKFNGLLEVITGPMFSGKSAELLKRIKILDIAEIKTLIIKPQIDNRFSESNIVSRTGAQIKANVVTKAADILKLWDKHYQAVAIDEANFLDAELLNVIDYLIAQGVRVICSGLDTDFLRRPFGIMPEIMAIADSIAKLKAVCVKCKSNAGFSFRKVKSNELNLIGDSEYEARCRICHIQGEQEKQK</sequence>
<dbReference type="GO" id="GO:0005524">
    <property type="term" value="F:ATP binding"/>
    <property type="evidence" value="ECO:0007669"/>
    <property type="project" value="UniProtKB-UniRule"/>
</dbReference>
<feature type="binding site" evidence="8">
    <location>
        <begin position="89"/>
        <end position="92"/>
    </location>
    <ligand>
        <name>ATP</name>
        <dbReference type="ChEBI" id="CHEBI:30616"/>
    </ligand>
</feature>